<dbReference type="AlphaFoldDB" id="A0A0T5VNQ6"/>
<dbReference type="RefSeq" id="WP_057932922.1">
    <property type="nucleotide sequence ID" value="NZ_LMZQ01000009.1"/>
</dbReference>
<dbReference type="Proteomes" id="UP000051950">
    <property type="component" value="Unassembled WGS sequence"/>
</dbReference>
<dbReference type="OrthoDB" id="648163at2"/>
<dbReference type="InterPro" id="IPR046233">
    <property type="entry name" value="DUF6266"/>
</dbReference>
<evidence type="ECO:0000313" key="2">
    <source>
        <dbReference type="Proteomes" id="UP000051950"/>
    </source>
</evidence>
<accession>A0A0T5VNQ6</accession>
<protein>
    <submittedName>
        <fullName evidence="1">Uncharacterized protein</fullName>
    </submittedName>
</protein>
<organism evidence="1 2">
    <name type="scientific">Pedobacter ginsenosidimutans</name>
    <dbReference type="NCBI Taxonomy" id="687842"/>
    <lineage>
        <taxon>Bacteria</taxon>
        <taxon>Pseudomonadati</taxon>
        <taxon>Bacteroidota</taxon>
        <taxon>Sphingobacteriia</taxon>
        <taxon>Sphingobacteriales</taxon>
        <taxon>Sphingobacteriaceae</taxon>
        <taxon>Pedobacter</taxon>
    </lineage>
</organism>
<name>A0A0T5VNQ6_9SPHI</name>
<dbReference type="EMBL" id="LMZQ01000009">
    <property type="protein sequence ID" value="KRT15473.1"/>
    <property type="molecule type" value="Genomic_DNA"/>
</dbReference>
<dbReference type="STRING" id="687842.ASU31_14065"/>
<reference evidence="1 2" key="1">
    <citation type="submission" date="2015-11" db="EMBL/GenBank/DDBJ databases">
        <title>Sequence of Pedobacter ginsenosidimutans.</title>
        <authorList>
            <person name="Carson E."/>
            <person name="Keyser V."/>
            <person name="Newman J."/>
            <person name="Miller J."/>
        </authorList>
    </citation>
    <scope>NUCLEOTIDE SEQUENCE [LARGE SCALE GENOMIC DNA]</scope>
    <source>
        <strain evidence="1 2">KACC 14530</strain>
    </source>
</reference>
<evidence type="ECO:0000313" key="1">
    <source>
        <dbReference type="EMBL" id="KRT15473.1"/>
    </source>
</evidence>
<keyword evidence="2" id="KW-1185">Reference proteome</keyword>
<gene>
    <name evidence="1" type="ORF">ASU31_14065</name>
</gene>
<proteinExistence type="predicted"/>
<comment type="caution">
    <text evidence="1">The sequence shown here is derived from an EMBL/GenBank/DDBJ whole genome shotgun (WGS) entry which is preliminary data.</text>
</comment>
<dbReference type="Pfam" id="PF19781">
    <property type="entry name" value="DUF6266"/>
    <property type="match status" value="1"/>
</dbReference>
<sequence length="213" mass="24087">MGKIENGINGGFTGTVGAVTGYYLNGKWVIRSKRRKSIKNKIGSADQKACRSRFTMMQTFLSPIVDFVRIGFNMESKKRMMTAHNAAKSYNMLNAQNAAGEIDYEALRLTFGNISGATDVKLEQDDMGVHFSWSDNSNGDYNRKHDQVMLLIYDLENKTAIYETGGARRSKERESLEIPSFYKGKAFHTWIAFISDDRTEISMSTYCGTFIFL</sequence>